<evidence type="ECO:0000313" key="4">
    <source>
        <dbReference type="Proteomes" id="UP000183832"/>
    </source>
</evidence>
<feature type="transmembrane region" description="Helical" evidence="2">
    <location>
        <begin position="6"/>
        <end position="25"/>
    </location>
</feature>
<keyword evidence="2" id="KW-1133">Transmembrane helix</keyword>
<organism evidence="3 4">
    <name type="scientific">Clunio marinus</name>
    <dbReference type="NCBI Taxonomy" id="568069"/>
    <lineage>
        <taxon>Eukaryota</taxon>
        <taxon>Metazoa</taxon>
        <taxon>Ecdysozoa</taxon>
        <taxon>Arthropoda</taxon>
        <taxon>Hexapoda</taxon>
        <taxon>Insecta</taxon>
        <taxon>Pterygota</taxon>
        <taxon>Neoptera</taxon>
        <taxon>Endopterygota</taxon>
        <taxon>Diptera</taxon>
        <taxon>Nematocera</taxon>
        <taxon>Chironomoidea</taxon>
        <taxon>Chironomidae</taxon>
        <taxon>Clunio</taxon>
    </lineage>
</organism>
<feature type="compositionally biased region" description="Polar residues" evidence="1">
    <location>
        <begin position="117"/>
        <end position="126"/>
    </location>
</feature>
<keyword evidence="4" id="KW-1185">Reference proteome</keyword>
<evidence type="ECO:0000256" key="1">
    <source>
        <dbReference type="SAM" id="MobiDB-lite"/>
    </source>
</evidence>
<keyword evidence="2" id="KW-0812">Transmembrane</keyword>
<keyword evidence="2" id="KW-0472">Membrane</keyword>
<feature type="compositionally biased region" description="Basic residues" evidence="1">
    <location>
        <begin position="127"/>
        <end position="137"/>
    </location>
</feature>
<dbReference type="AlphaFoldDB" id="A0A1J1IAN4"/>
<proteinExistence type="predicted"/>
<dbReference type="EMBL" id="CVRI01000044">
    <property type="protein sequence ID" value="CRK96794.1"/>
    <property type="molecule type" value="Genomic_DNA"/>
</dbReference>
<evidence type="ECO:0000256" key="2">
    <source>
        <dbReference type="SAM" id="Phobius"/>
    </source>
</evidence>
<evidence type="ECO:0000313" key="3">
    <source>
        <dbReference type="EMBL" id="CRK96794.1"/>
    </source>
</evidence>
<sequence>MAENGNLRLLILQALCPILIVMINLRSQDDIKRNATRMTRRDPCLLQLKHGALLVLALIFAVTADWIGFQDRQYLENKKTISCKLVISIRHDKENSLERTKYSMRLTQHLHKRLIQNGENHGQRSVNLRRKLPNQTT</sequence>
<accession>A0A1J1IAN4</accession>
<dbReference type="Proteomes" id="UP000183832">
    <property type="component" value="Unassembled WGS sequence"/>
</dbReference>
<protein>
    <submittedName>
        <fullName evidence="3">CLUMA_CG010199, isoform A</fullName>
    </submittedName>
</protein>
<gene>
    <name evidence="3" type="ORF">CLUMA_CG010199</name>
</gene>
<feature type="transmembrane region" description="Helical" evidence="2">
    <location>
        <begin position="46"/>
        <end position="69"/>
    </location>
</feature>
<reference evidence="3 4" key="1">
    <citation type="submission" date="2015-04" db="EMBL/GenBank/DDBJ databases">
        <authorList>
            <person name="Syromyatnikov M.Y."/>
            <person name="Popov V.N."/>
        </authorList>
    </citation>
    <scope>NUCLEOTIDE SEQUENCE [LARGE SCALE GENOMIC DNA]</scope>
</reference>
<feature type="region of interest" description="Disordered" evidence="1">
    <location>
        <begin position="117"/>
        <end position="137"/>
    </location>
</feature>
<name>A0A1J1IAN4_9DIPT</name>